<dbReference type="OrthoDB" id="7282926at2"/>
<organism evidence="2 3">
    <name type="scientific">Trinickia terrae</name>
    <dbReference type="NCBI Taxonomy" id="2571161"/>
    <lineage>
        <taxon>Bacteria</taxon>
        <taxon>Pseudomonadati</taxon>
        <taxon>Pseudomonadota</taxon>
        <taxon>Betaproteobacteria</taxon>
        <taxon>Burkholderiales</taxon>
        <taxon>Burkholderiaceae</taxon>
        <taxon>Trinickia</taxon>
    </lineage>
</organism>
<dbReference type="InterPro" id="IPR036779">
    <property type="entry name" value="LysM_dom_sf"/>
</dbReference>
<evidence type="ECO:0000259" key="1">
    <source>
        <dbReference type="Pfam" id="PF01476"/>
    </source>
</evidence>
<dbReference type="Proteomes" id="UP000305539">
    <property type="component" value="Unassembled WGS sequence"/>
</dbReference>
<dbReference type="AlphaFoldDB" id="A0A4U1HVT9"/>
<gene>
    <name evidence="2" type="ORF">FAZ69_25515</name>
</gene>
<feature type="domain" description="LysM" evidence="1">
    <location>
        <begin position="104"/>
        <end position="142"/>
    </location>
</feature>
<keyword evidence="3" id="KW-1185">Reference proteome</keyword>
<dbReference type="CDD" id="cd00118">
    <property type="entry name" value="LysM"/>
    <property type="match status" value="1"/>
</dbReference>
<dbReference type="InterPro" id="IPR018392">
    <property type="entry name" value="LysM"/>
</dbReference>
<name>A0A4U1HVT9_9BURK</name>
<dbReference type="RefSeq" id="WP_136897870.1">
    <property type="nucleotide sequence ID" value="NZ_SWJE01000015.1"/>
</dbReference>
<protein>
    <submittedName>
        <fullName evidence="2">LysM peptidoglycan-binding domain-containing protein</fullName>
    </submittedName>
</protein>
<evidence type="ECO:0000313" key="2">
    <source>
        <dbReference type="EMBL" id="TKC83056.1"/>
    </source>
</evidence>
<dbReference type="EMBL" id="SWJE01000015">
    <property type="protein sequence ID" value="TKC83056.1"/>
    <property type="molecule type" value="Genomic_DNA"/>
</dbReference>
<dbReference type="Gene3D" id="3.10.350.10">
    <property type="entry name" value="LysM domain"/>
    <property type="match status" value="1"/>
</dbReference>
<reference evidence="2 3" key="1">
    <citation type="submission" date="2019-04" db="EMBL/GenBank/DDBJ databases">
        <title>Trinickia sp. 7GSK02, isolated from subtropical forest soil.</title>
        <authorList>
            <person name="Gao Z.-H."/>
            <person name="Qiu L.-H."/>
        </authorList>
    </citation>
    <scope>NUCLEOTIDE SEQUENCE [LARGE SCALE GENOMIC DNA]</scope>
    <source>
        <strain evidence="2 3">7GSK02</strain>
    </source>
</reference>
<dbReference type="Pfam" id="PF01476">
    <property type="entry name" value="LysM"/>
    <property type="match status" value="1"/>
</dbReference>
<sequence>MKPATSTKKTGFESWQNYVNNAASQPEKWNQYDCEIQTAVHEYNSHLGTVAGYMPLDWHLIKAMTWVETGAGKPEWNSSPIQIGNPGDPGLTALLNGNEGGEVTVKPGDRLEKIARVQGSTSELLRHLNPGTHLLMPGQTLKYRKGAVRKAIVGWKPITTGNIAAYYNVGDPMYAQKLDYALSVISKQKEITCAP</sequence>
<accession>A0A4U1HVT9</accession>
<dbReference type="SUPFAM" id="SSF54106">
    <property type="entry name" value="LysM domain"/>
    <property type="match status" value="1"/>
</dbReference>
<comment type="caution">
    <text evidence="2">The sequence shown here is derived from an EMBL/GenBank/DDBJ whole genome shotgun (WGS) entry which is preliminary data.</text>
</comment>
<evidence type="ECO:0000313" key="3">
    <source>
        <dbReference type="Proteomes" id="UP000305539"/>
    </source>
</evidence>
<proteinExistence type="predicted"/>